<feature type="non-terminal residue" evidence="1">
    <location>
        <position position="1"/>
    </location>
</feature>
<dbReference type="OrthoDB" id="5599163at2759"/>
<dbReference type="SUPFAM" id="SSF56672">
    <property type="entry name" value="DNA/RNA polymerases"/>
    <property type="match status" value="1"/>
</dbReference>
<gene>
    <name evidence="1" type="ORF">GYMLUDRAFT_107250</name>
</gene>
<accession>A0A0D0AJN2</accession>
<dbReference type="Gene3D" id="3.30.70.270">
    <property type="match status" value="1"/>
</dbReference>
<evidence type="ECO:0000313" key="1">
    <source>
        <dbReference type="EMBL" id="KIK50400.1"/>
    </source>
</evidence>
<dbReference type="InterPro" id="IPR043128">
    <property type="entry name" value="Rev_trsase/Diguanyl_cyclase"/>
</dbReference>
<feature type="non-terminal residue" evidence="1">
    <location>
        <position position="177"/>
    </location>
</feature>
<keyword evidence="2" id="KW-1185">Reference proteome</keyword>
<dbReference type="EMBL" id="KN834904">
    <property type="protein sequence ID" value="KIK50400.1"/>
    <property type="molecule type" value="Genomic_DNA"/>
</dbReference>
<dbReference type="InterPro" id="IPR043502">
    <property type="entry name" value="DNA/RNA_pol_sf"/>
</dbReference>
<dbReference type="InterPro" id="IPR053134">
    <property type="entry name" value="RNA-dir_DNA_polymerase"/>
</dbReference>
<dbReference type="AlphaFoldDB" id="A0A0D0AJN2"/>
<proteinExistence type="predicted"/>
<dbReference type="PANTHER" id="PTHR24559:SF440">
    <property type="entry name" value="RIBONUCLEASE H"/>
    <property type="match status" value="1"/>
</dbReference>
<dbReference type="Gene3D" id="3.10.10.10">
    <property type="entry name" value="HIV Type 1 Reverse Transcriptase, subunit A, domain 1"/>
    <property type="match status" value="1"/>
</dbReference>
<dbReference type="Proteomes" id="UP000053593">
    <property type="component" value="Unassembled WGS sequence"/>
</dbReference>
<reference evidence="1 2" key="1">
    <citation type="submission" date="2014-04" db="EMBL/GenBank/DDBJ databases">
        <title>Evolutionary Origins and Diversification of the Mycorrhizal Mutualists.</title>
        <authorList>
            <consortium name="DOE Joint Genome Institute"/>
            <consortium name="Mycorrhizal Genomics Consortium"/>
            <person name="Kohler A."/>
            <person name="Kuo A."/>
            <person name="Nagy L.G."/>
            <person name="Floudas D."/>
            <person name="Copeland A."/>
            <person name="Barry K.W."/>
            <person name="Cichocki N."/>
            <person name="Veneault-Fourrey C."/>
            <person name="LaButti K."/>
            <person name="Lindquist E.A."/>
            <person name="Lipzen A."/>
            <person name="Lundell T."/>
            <person name="Morin E."/>
            <person name="Murat C."/>
            <person name="Riley R."/>
            <person name="Ohm R."/>
            <person name="Sun H."/>
            <person name="Tunlid A."/>
            <person name="Henrissat B."/>
            <person name="Grigoriev I.V."/>
            <person name="Hibbett D.S."/>
            <person name="Martin F."/>
        </authorList>
    </citation>
    <scope>NUCLEOTIDE SEQUENCE [LARGE SCALE GENOMIC DNA]</scope>
    <source>
        <strain evidence="1 2">FD-317 M1</strain>
    </source>
</reference>
<dbReference type="PANTHER" id="PTHR24559">
    <property type="entry name" value="TRANSPOSON TY3-I GAG-POL POLYPROTEIN"/>
    <property type="match status" value="1"/>
</dbReference>
<dbReference type="HOGENOM" id="CLU_1521369_0_0_1"/>
<sequence>TRRVNLERLKDMLKKIDPGVLSSEELNLIAFVVVHCGNAFAWNYAEKGYISRDYYPDYEIPTIEHTPWQSKPIPIPKAIYNDIVEVIKDNKAAGHFEPTLSSYHSSMFAVAKKPGSVPPVRLVIDMQPLNAVTIRDASLVPNLNEFAESFLGHAMYSLFDLFSGFDACWVHIQSRPL</sequence>
<protein>
    <submittedName>
        <fullName evidence="1">Uncharacterized protein</fullName>
    </submittedName>
</protein>
<organism evidence="1 2">
    <name type="scientific">Collybiopsis luxurians FD-317 M1</name>
    <dbReference type="NCBI Taxonomy" id="944289"/>
    <lineage>
        <taxon>Eukaryota</taxon>
        <taxon>Fungi</taxon>
        <taxon>Dikarya</taxon>
        <taxon>Basidiomycota</taxon>
        <taxon>Agaricomycotina</taxon>
        <taxon>Agaricomycetes</taxon>
        <taxon>Agaricomycetidae</taxon>
        <taxon>Agaricales</taxon>
        <taxon>Marasmiineae</taxon>
        <taxon>Omphalotaceae</taxon>
        <taxon>Collybiopsis</taxon>
        <taxon>Collybiopsis luxurians</taxon>
    </lineage>
</organism>
<name>A0A0D0AJN2_9AGAR</name>
<evidence type="ECO:0000313" key="2">
    <source>
        <dbReference type="Proteomes" id="UP000053593"/>
    </source>
</evidence>